<evidence type="ECO:0000313" key="4">
    <source>
        <dbReference type="Proteomes" id="UP001281410"/>
    </source>
</evidence>
<keyword evidence="4" id="KW-1185">Reference proteome</keyword>
<dbReference type="EMBL" id="JANJYJ010000009">
    <property type="protein sequence ID" value="KAK3189083.1"/>
    <property type="molecule type" value="Genomic_DNA"/>
</dbReference>
<protein>
    <submittedName>
        <fullName evidence="3">Uncharacterized protein</fullName>
    </submittedName>
</protein>
<dbReference type="PANTHER" id="PTHR35301:SF3">
    <property type="entry name" value="CLE03 PROTEIN"/>
    <property type="match status" value="1"/>
</dbReference>
<dbReference type="GO" id="GO:0033612">
    <property type="term" value="F:receptor serine/threonine kinase binding"/>
    <property type="evidence" value="ECO:0007669"/>
    <property type="project" value="InterPro"/>
</dbReference>
<dbReference type="InterPro" id="IPR037495">
    <property type="entry name" value="CLE41/42/44"/>
</dbReference>
<gene>
    <name evidence="3" type="ORF">Dsin_028644</name>
</gene>
<accession>A0AAE0DUG6</accession>
<proteinExistence type="predicted"/>
<feature type="transmembrane region" description="Helical" evidence="2">
    <location>
        <begin position="6"/>
        <end position="24"/>
    </location>
</feature>
<organism evidence="3 4">
    <name type="scientific">Dipteronia sinensis</name>
    <dbReference type="NCBI Taxonomy" id="43782"/>
    <lineage>
        <taxon>Eukaryota</taxon>
        <taxon>Viridiplantae</taxon>
        <taxon>Streptophyta</taxon>
        <taxon>Embryophyta</taxon>
        <taxon>Tracheophyta</taxon>
        <taxon>Spermatophyta</taxon>
        <taxon>Magnoliopsida</taxon>
        <taxon>eudicotyledons</taxon>
        <taxon>Gunneridae</taxon>
        <taxon>Pentapetalae</taxon>
        <taxon>rosids</taxon>
        <taxon>malvids</taxon>
        <taxon>Sapindales</taxon>
        <taxon>Sapindaceae</taxon>
        <taxon>Hippocastanoideae</taxon>
        <taxon>Acereae</taxon>
        <taxon>Dipteronia</taxon>
    </lineage>
</organism>
<dbReference type="GO" id="GO:0010089">
    <property type="term" value="P:xylem development"/>
    <property type="evidence" value="ECO:0007669"/>
    <property type="project" value="InterPro"/>
</dbReference>
<sequence length="119" mass="13167">MASDVISPYIIITISIFFFLLIFVQTSTDEAENESHTTTLPHITVRNAAAINTNNMGLAKPKKAQPNVKPTTDHHLPLMGRKRGHFRTGKSPLPQAQQQRIFNTSAHEVPSGPNPISNR</sequence>
<name>A0AAE0DUG6_9ROSI</name>
<dbReference type="PANTHER" id="PTHR35301">
    <property type="entry name" value="CLAVATA3/ESR (CLE)-RELATED PROTEIN 41-RELATED"/>
    <property type="match status" value="1"/>
</dbReference>
<dbReference type="GO" id="GO:0048046">
    <property type="term" value="C:apoplast"/>
    <property type="evidence" value="ECO:0007669"/>
    <property type="project" value="TreeGrafter"/>
</dbReference>
<keyword evidence="2" id="KW-0812">Transmembrane</keyword>
<evidence type="ECO:0000313" key="3">
    <source>
        <dbReference type="EMBL" id="KAK3189083.1"/>
    </source>
</evidence>
<reference evidence="3" key="1">
    <citation type="journal article" date="2023" name="Plant J.">
        <title>Genome sequences and population genomics provide insights into the demographic history, inbreeding, and mutation load of two 'living fossil' tree species of Dipteronia.</title>
        <authorList>
            <person name="Feng Y."/>
            <person name="Comes H.P."/>
            <person name="Chen J."/>
            <person name="Zhu S."/>
            <person name="Lu R."/>
            <person name="Zhang X."/>
            <person name="Li P."/>
            <person name="Qiu J."/>
            <person name="Olsen K.M."/>
            <person name="Qiu Y."/>
        </authorList>
    </citation>
    <scope>NUCLEOTIDE SEQUENCE</scope>
    <source>
        <strain evidence="3">NBL</strain>
    </source>
</reference>
<keyword evidence="2" id="KW-1133">Transmembrane helix</keyword>
<comment type="caution">
    <text evidence="3">The sequence shown here is derived from an EMBL/GenBank/DDBJ whole genome shotgun (WGS) entry which is preliminary data.</text>
</comment>
<feature type="compositionally biased region" description="Polar residues" evidence="1">
    <location>
        <begin position="94"/>
        <end position="106"/>
    </location>
</feature>
<evidence type="ECO:0000256" key="1">
    <source>
        <dbReference type="SAM" id="MobiDB-lite"/>
    </source>
</evidence>
<dbReference type="Proteomes" id="UP001281410">
    <property type="component" value="Unassembled WGS sequence"/>
</dbReference>
<keyword evidence="2" id="KW-0472">Membrane</keyword>
<feature type="region of interest" description="Disordered" evidence="1">
    <location>
        <begin position="57"/>
        <end position="119"/>
    </location>
</feature>
<dbReference type="AlphaFoldDB" id="A0AAE0DUG6"/>
<evidence type="ECO:0000256" key="2">
    <source>
        <dbReference type="SAM" id="Phobius"/>
    </source>
</evidence>